<dbReference type="AlphaFoldDB" id="A0A8A4TVQ2"/>
<reference evidence="4" key="1">
    <citation type="submission" date="2021-03" db="EMBL/GenBank/DDBJ databases">
        <title>Acanthopleuribacteraceae sp. M133.</title>
        <authorList>
            <person name="Wang G."/>
        </authorList>
    </citation>
    <scope>NUCLEOTIDE SEQUENCE</scope>
    <source>
        <strain evidence="4">M133</strain>
    </source>
</reference>
<dbReference type="InterPro" id="IPR046341">
    <property type="entry name" value="SET_dom_sf"/>
</dbReference>
<keyword evidence="5" id="KW-1185">Reference proteome</keyword>
<gene>
    <name evidence="4" type="ORF">J3U87_33945</name>
</gene>
<dbReference type="SUPFAM" id="SSF82199">
    <property type="entry name" value="SET domain"/>
    <property type="match status" value="1"/>
</dbReference>
<dbReference type="CDD" id="cd10527">
    <property type="entry name" value="SET_LSMT"/>
    <property type="match status" value="1"/>
</dbReference>
<evidence type="ECO:0000256" key="2">
    <source>
        <dbReference type="ARBA" id="ARBA00022679"/>
    </source>
</evidence>
<sequence length="443" mass="49958">MSAMVCSSFDAIRSLQDWLLTNGAQFAKMGSRQRESGEQDLVCRHETKTDERLLTLPRKLVMCSDLARESHIGVHIRKSGVRLQSEQTLLAAFMLSELENPFSFWGPFLQALPGTFDQVPIYFEDHFLEVLQGSRTLQAILDRKTLIREEYRKLCRAVPSFARHSLSRFQWAMTAVDTRCFHLPSRYDEHAVAIAPLMNMNHSGRAATAYWHYTEASDCIEIRADGTLSAGSQVVLANDAETQQEFFVRFGSLSPSKLDVEAKVEMHLDANDPARWEKAAFLRIRGGPKFTLSFTNYQGIDKVLTAIRSVTGNALATEARISHGNPRDLAGEATAFSLLSALCREALARFPRALTSSRKKEIEAAACNPADDRVRNLIRMRYLEQQVLHRVLAFATLMESRLASVSSPEAVRSAFTTESPVLQRWHFHWRDRFSTTAVGGSRR</sequence>
<dbReference type="RefSeq" id="WP_237380462.1">
    <property type="nucleotide sequence ID" value="NZ_CP071793.1"/>
</dbReference>
<proteinExistence type="predicted"/>
<dbReference type="KEGG" id="scor:J3U87_33945"/>
<name>A0A8A4TVQ2_SULCO</name>
<dbReference type="InterPro" id="IPR036464">
    <property type="entry name" value="Rubisco_LSMT_subst-bd_sf"/>
</dbReference>
<dbReference type="PANTHER" id="PTHR13271">
    <property type="entry name" value="UNCHARACTERIZED PUTATIVE METHYLTRANSFERASE"/>
    <property type="match status" value="1"/>
</dbReference>
<keyword evidence="3" id="KW-0949">S-adenosyl-L-methionine</keyword>
<keyword evidence="2" id="KW-0808">Transferase</keyword>
<dbReference type="GO" id="GO:0032259">
    <property type="term" value="P:methylation"/>
    <property type="evidence" value="ECO:0007669"/>
    <property type="project" value="UniProtKB-KW"/>
</dbReference>
<evidence type="ECO:0000313" key="4">
    <source>
        <dbReference type="EMBL" id="QTD50615.1"/>
    </source>
</evidence>
<evidence type="ECO:0000256" key="3">
    <source>
        <dbReference type="ARBA" id="ARBA00022691"/>
    </source>
</evidence>
<dbReference type="Proteomes" id="UP000663929">
    <property type="component" value="Chromosome"/>
</dbReference>
<organism evidence="4 5">
    <name type="scientific">Sulfidibacter corallicola</name>
    <dbReference type="NCBI Taxonomy" id="2818388"/>
    <lineage>
        <taxon>Bacteria</taxon>
        <taxon>Pseudomonadati</taxon>
        <taxon>Acidobacteriota</taxon>
        <taxon>Holophagae</taxon>
        <taxon>Acanthopleuribacterales</taxon>
        <taxon>Acanthopleuribacteraceae</taxon>
        <taxon>Sulfidibacter</taxon>
    </lineage>
</organism>
<dbReference type="GO" id="GO:0016279">
    <property type="term" value="F:protein-lysine N-methyltransferase activity"/>
    <property type="evidence" value="ECO:0007669"/>
    <property type="project" value="TreeGrafter"/>
</dbReference>
<evidence type="ECO:0000256" key="1">
    <source>
        <dbReference type="ARBA" id="ARBA00022603"/>
    </source>
</evidence>
<keyword evidence="1" id="KW-0489">Methyltransferase</keyword>
<dbReference type="InterPro" id="IPR050600">
    <property type="entry name" value="SETD3_SETD6_MTase"/>
</dbReference>
<dbReference type="Gene3D" id="3.90.1420.10">
    <property type="entry name" value="Rubisco LSMT, substrate-binding domain"/>
    <property type="match status" value="1"/>
</dbReference>
<dbReference type="EMBL" id="CP071793">
    <property type="protein sequence ID" value="QTD50615.1"/>
    <property type="molecule type" value="Genomic_DNA"/>
</dbReference>
<dbReference type="Gene3D" id="3.90.1410.10">
    <property type="entry name" value="set domain protein methyltransferase, domain 1"/>
    <property type="match status" value="1"/>
</dbReference>
<accession>A0A8A4TVQ2</accession>
<evidence type="ECO:0000313" key="5">
    <source>
        <dbReference type="Proteomes" id="UP000663929"/>
    </source>
</evidence>
<protein>
    <submittedName>
        <fullName evidence="4">SET domain-containing protein</fullName>
    </submittedName>
</protein>